<evidence type="ECO:0000313" key="2">
    <source>
        <dbReference type="EMBL" id="KAJ7665683.1"/>
    </source>
</evidence>
<reference evidence="2" key="1">
    <citation type="submission" date="2023-03" db="EMBL/GenBank/DDBJ databases">
        <title>Massive genome expansion in bonnet fungi (Mycena s.s.) driven by repeated elements and novel gene families across ecological guilds.</title>
        <authorList>
            <consortium name="Lawrence Berkeley National Laboratory"/>
            <person name="Harder C.B."/>
            <person name="Miyauchi S."/>
            <person name="Viragh M."/>
            <person name="Kuo A."/>
            <person name="Thoen E."/>
            <person name="Andreopoulos B."/>
            <person name="Lu D."/>
            <person name="Skrede I."/>
            <person name="Drula E."/>
            <person name="Henrissat B."/>
            <person name="Morin E."/>
            <person name="Kohler A."/>
            <person name="Barry K."/>
            <person name="LaButti K."/>
            <person name="Morin E."/>
            <person name="Salamov A."/>
            <person name="Lipzen A."/>
            <person name="Mereny Z."/>
            <person name="Hegedus B."/>
            <person name="Baldrian P."/>
            <person name="Stursova M."/>
            <person name="Weitz H."/>
            <person name="Taylor A."/>
            <person name="Grigoriev I.V."/>
            <person name="Nagy L.G."/>
            <person name="Martin F."/>
            <person name="Kauserud H."/>
        </authorList>
    </citation>
    <scope>NUCLEOTIDE SEQUENCE</scope>
    <source>
        <strain evidence="2">CBHHK067</strain>
    </source>
</reference>
<evidence type="ECO:0000256" key="1">
    <source>
        <dbReference type="SAM" id="MobiDB-lite"/>
    </source>
</evidence>
<dbReference type="AlphaFoldDB" id="A0AAD7CVE4"/>
<feature type="region of interest" description="Disordered" evidence="1">
    <location>
        <begin position="59"/>
        <end position="103"/>
    </location>
</feature>
<proteinExistence type="predicted"/>
<keyword evidence="3" id="KW-1185">Reference proteome</keyword>
<evidence type="ECO:0000313" key="3">
    <source>
        <dbReference type="Proteomes" id="UP001221757"/>
    </source>
</evidence>
<gene>
    <name evidence="2" type="ORF">B0H17DRAFT_1143349</name>
</gene>
<organism evidence="2 3">
    <name type="scientific">Mycena rosella</name>
    <name type="common">Pink bonnet</name>
    <name type="synonym">Agaricus rosellus</name>
    <dbReference type="NCBI Taxonomy" id="1033263"/>
    <lineage>
        <taxon>Eukaryota</taxon>
        <taxon>Fungi</taxon>
        <taxon>Dikarya</taxon>
        <taxon>Basidiomycota</taxon>
        <taxon>Agaricomycotina</taxon>
        <taxon>Agaricomycetes</taxon>
        <taxon>Agaricomycetidae</taxon>
        <taxon>Agaricales</taxon>
        <taxon>Marasmiineae</taxon>
        <taxon>Mycenaceae</taxon>
        <taxon>Mycena</taxon>
    </lineage>
</organism>
<comment type="caution">
    <text evidence="2">The sequence shown here is derived from an EMBL/GenBank/DDBJ whole genome shotgun (WGS) entry which is preliminary data.</text>
</comment>
<accession>A0AAD7CVE4</accession>
<protein>
    <submittedName>
        <fullName evidence="2">Uncharacterized protein</fullName>
    </submittedName>
</protein>
<name>A0AAD7CVE4_MYCRO</name>
<feature type="compositionally biased region" description="Polar residues" evidence="1">
    <location>
        <begin position="70"/>
        <end position="103"/>
    </location>
</feature>
<dbReference type="Proteomes" id="UP001221757">
    <property type="component" value="Unassembled WGS sequence"/>
</dbReference>
<sequence length="167" mass="18296">MDSGTIQTYSPQSLASTGKITCDVLAKASTGCRRIAADTGKKQRLAQTSVWLSRRMENSAEFNRGHGPNKSASAKTTTSQVREDANVSQQRLIGSNSKGLTTNNETNEVNRLQRARGIEPRTKMSPVKADIFSQRLIRRSARDIGDAASQKGKYRGIRKVNICLAKI</sequence>
<dbReference type="EMBL" id="JARKIE010000214">
    <property type="protein sequence ID" value="KAJ7665683.1"/>
    <property type="molecule type" value="Genomic_DNA"/>
</dbReference>